<evidence type="ECO:0000256" key="1">
    <source>
        <dbReference type="SAM" id="MobiDB-lite"/>
    </source>
</evidence>
<dbReference type="EMBL" id="JAVDTT010000006">
    <property type="protein sequence ID" value="MDR6843247.1"/>
    <property type="molecule type" value="Genomic_DNA"/>
</dbReference>
<comment type="caution">
    <text evidence="2">The sequence shown here is derived from an EMBL/GenBank/DDBJ whole genome shotgun (WGS) entry which is preliminary data.</text>
</comment>
<dbReference type="Proteomes" id="UP001254759">
    <property type="component" value="Unassembled WGS sequence"/>
</dbReference>
<reference evidence="2 3" key="1">
    <citation type="submission" date="2023-07" db="EMBL/GenBank/DDBJ databases">
        <title>Sorghum-associated microbial communities from plants grown in Nebraska, USA.</title>
        <authorList>
            <person name="Schachtman D."/>
        </authorList>
    </citation>
    <scope>NUCLEOTIDE SEQUENCE [LARGE SCALE GENOMIC DNA]</scope>
    <source>
        <strain evidence="2 3">BE107</strain>
    </source>
</reference>
<name>A0ABU1RWV1_9GAMM</name>
<protein>
    <submittedName>
        <fullName evidence="2">Type IV secretion system protein VirB5</fullName>
    </submittedName>
</protein>
<organism evidence="2 3">
    <name type="scientific">Pseudoxanthomonas sacheonensis</name>
    <dbReference type="NCBI Taxonomy" id="443615"/>
    <lineage>
        <taxon>Bacteria</taxon>
        <taxon>Pseudomonadati</taxon>
        <taxon>Pseudomonadota</taxon>
        <taxon>Gammaproteobacteria</taxon>
        <taxon>Lysobacterales</taxon>
        <taxon>Lysobacteraceae</taxon>
        <taxon>Pseudoxanthomonas</taxon>
    </lineage>
</organism>
<feature type="region of interest" description="Disordered" evidence="1">
    <location>
        <begin position="1"/>
        <end position="27"/>
    </location>
</feature>
<keyword evidence="3" id="KW-1185">Reference proteome</keyword>
<gene>
    <name evidence="2" type="ORF">J2W94_003560</name>
</gene>
<proteinExistence type="predicted"/>
<dbReference type="RefSeq" id="WP_310096255.1">
    <property type="nucleotide sequence ID" value="NZ_JAVDTT010000006.1"/>
</dbReference>
<evidence type="ECO:0000313" key="2">
    <source>
        <dbReference type="EMBL" id="MDR6843247.1"/>
    </source>
</evidence>
<accession>A0ABU1RWV1</accession>
<feature type="compositionally biased region" description="Basic and acidic residues" evidence="1">
    <location>
        <begin position="7"/>
        <end position="19"/>
    </location>
</feature>
<sequence length="266" mass="29517">MNRKTPHSHDYQFRGDPMKKTTKTSKRRINKMPLIGGCLIALLVAGSASAEWKVADKLVRDRIGDGNVNKKLGEIYTQHAIGSHKASGEAVTDPEQKIEKGTISLTTGTDRCKSANEDQKATCEEIIKTENSQYLYMVKMFEITTKRKEMLDEIEKERAGLQGKTENYGKLQNNTNKLIALNTRMALDQAQMESAMHAYDTRLRYLKQFQTQQTDNRLAGKKAGEGSSPFGTDIGAIGSSLVAGAVMGGTLEALKSPDPDRRMDWL</sequence>
<evidence type="ECO:0000313" key="3">
    <source>
        <dbReference type="Proteomes" id="UP001254759"/>
    </source>
</evidence>